<dbReference type="AlphaFoldDB" id="A0A9Q0SSW9"/>
<reference evidence="1" key="1">
    <citation type="submission" date="2022-11" db="EMBL/GenBank/DDBJ databases">
        <authorList>
            <person name="Hyden B.L."/>
            <person name="Feng K."/>
            <person name="Yates T."/>
            <person name="Jawdy S."/>
            <person name="Smart L.B."/>
            <person name="Muchero W."/>
        </authorList>
    </citation>
    <scope>NUCLEOTIDE SEQUENCE</scope>
    <source>
        <tissue evidence="1">Shoot tip</tissue>
    </source>
</reference>
<dbReference type="Proteomes" id="UP001151752">
    <property type="component" value="Chromosome 15W"/>
</dbReference>
<comment type="caution">
    <text evidence="1">The sequence shown here is derived from an EMBL/GenBank/DDBJ whole genome shotgun (WGS) entry which is preliminary data.</text>
</comment>
<protein>
    <submittedName>
        <fullName evidence="1">Uncharacterized protein</fullName>
    </submittedName>
</protein>
<keyword evidence="2" id="KW-1185">Reference proteome</keyword>
<sequence>MAVVASWQIKNINGTRASLPVEIFDVQTWYTSNGYKPGVTGGGPDGQILNRVFDVNFFRARFFLPSIVLLFNARSFSSCRNLSLSETLPKSASGWGRPGIKVPVPRSTVYQ</sequence>
<name>A0A9Q0SSW9_9ROSI</name>
<evidence type="ECO:0000313" key="1">
    <source>
        <dbReference type="EMBL" id="KAJ6688502.1"/>
    </source>
</evidence>
<dbReference type="EMBL" id="JAPFFM010000019">
    <property type="protein sequence ID" value="KAJ6688502.1"/>
    <property type="molecule type" value="Genomic_DNA"/>
</dbReference>
<evidence type="ECO:0000313" key="2">
    <source>
        <dbReference type="Proteomes" id="UP001151752"/>
    </source>
</evidence>
<reference evidence="1" key="2">
    <citation type="journal article" date="2023" name="Int. J. Mol. Sci.">
        <title>De Novo Assembly and Annotation of 11 Diverse Shrub Willow (Salix) Genomes Reveals Novel Gene Organization in Sex-Linked Regions.</title>
        <authorList>
            <person name="Hyden B."/>
            <person name="Feng K."/>
            <person name="Yates T.B."/>
            <person name="Jawdy S."/>
            <person name="Cereghino C."/>
            <person name="Smart L.B."/>
            <person name="Muchero W."/>
        </authorList>
    </citation>
    <scope>NUCLEOTIDE SEQUENCE</scope>
    <source>
        <tissue evidence="1">Shoot tip</tissue>
    </source>
</reference>
<gene>
    <name evidence="1" type="ORF">OIU74_017081</name>
</gene>
<accession>A0A9Q0SSW9</accession>
<organism evidence="1 2">
    <name type="scientific">Salix koriyanagi</name>
    <dbReference type="NCBI Taxonomy" id="2511006"/>
    <lineage>
        <taxon>Eukaryota</taxon>
        <taxon>Viridiplantae</taxon>
        <taxon>Streptophyta</taxon>
        <taxon>Embryophyta</taxon>
        <taxon>Tracheophyta</taxon>
        <taxon>Spermatophyta</taxon>
        <taxon>Magnoliopsida</taxon>
        <taxon>eudicotyledons</taxon>
        <taxon>Gunneridae</taxon>
        <taxon>Pentapetalae</taxon>
        <taxon>rosids</taxon>
        <taxon>fabids</taxon>
        <taxon>Malpighiales</taxon>
        <taxon>Salicaceae</taxon>
        <taxon>Saliceae</taxon>
        <taxon>Salix</taxon>
    </lineage>
</organism>
<proteinExistence type="predicted"/>